<dbReference type="Pfam" id="PF01261">
    <property type="entry name" value="AP_endonuc_2"/>
    <property type="match status" value="1"/>
</dbReference>
<reference evidence="2 3" key="1">
    <citation type="submission" date="2019-02" db="EMBL/GenBank/DDBJ databases">
        <title>Deep-cultivation of Planctomycetes and their phenomic and genomic characterization uncovers novel biology.</title>
        <authorList>
            <person name="Wiegand S."/>
            <person name="Jogler M."/>
            <person name="Boedeker C."/>
            <person name="Pinto D."/>
            <person name="Vollmers J."/>
            <person name="Rivas-Marin E."/>
            <person name="Kohn T."/>
            <person name="Peeters S.H."/>
            <person name="Heuer A."/>
            <person name="Rast P."/>
            <person name="Oberbeckmann S."/>
            <person name="Bunk B."/>
            <person name="Jeske O."/>
            <person name="Meyerdierks A."/>
            <person name="Storesund J.E."/>
            <person name="Kallscheuer N."/>
            <person name="Luecker S."/>
            <person name="Lage O.M."/>
            <person name="Pohl T."/>
            <person name="Merkel B.J."/>
            <person name="Hornburger P."/>
            <person name="Mueller R.-W."/>
            <person name="Bruemmer F."/>
            <person name="Labrenz M."/>
            <person name="Spormann A.M."/>
            <person name="Op Den Camp H."/>
            <person name="Overmann J."/>
            <person name="Amann R."/>
            <person name="Jetten M.S.M."/>
            <person name="Mascher T."/>
            <person name="Medema M.H."/>
            <person name="Devos D.P."/>
            <person name="Kaster A.-K."/>
            <person name="Ovreas L."/>
            <person name="Rohde M."/>
            <person name="Galperin M.Y."/>
            <person name="Jogler C."/>
        </authorList>
    </citation>
    <scope>NUCLEOTIDE SEQUENCE [LARGE SCALE GENOMIC DNA]</scope>
    <source>
        <strain evidence="2 3">Pla144</strain>
    </source>
</reference>
<comment type="caution">
    <text evidence="2">The sequence shown here is derived from an EMBL/GenBank/DDBJ whole genome shotgun (WGS) entry which is preliminary data.</text>
</comment>
<evidence type="ECO:0000313" key="2">
    <source>
        <dbReference type="EMBL" id="TWU24566.1"/>
    </source>
</evidence>
<dbReference type="PANTHER" id="PTHR12110:SF41">
    <property type="entry name" value="INOSOSE DEHYDRATASE"/>
    <property type="match status" value="1"/>
</dbReference>
<dbReference type="PANTHER" id="PTHR12110">
    <property type="entry name" value="HYDROXYPYRUVATE ISOMERASE"/>
    <property type="match status" value="1"/>
</dbReference>
<dbReference type="InterPro" id="IPR036237">
    <property type="entry name" value="Xyl_isomerase-like_sf"/>
</dbReference>
<dbReference type="Gene3D" id="3.20.20.150">
    <property type="entry name" value="Divalent-metal-dependent TIM barrel enzymes"/>
    <property type="match status" value="1"/>
</dbReference>
<dbReference type="InterPro" id="IPR050312">
    <property type="entry name" value="IolE/XylAMocC-like"/>
</dbReference>
<keyword evidence="3" id="KW-1185">Reference proteome</keyword>
<evidence type="ECO:0000259" key="1">
    <source>
        <dbReference type="Pfam" id="PF01261"/>
    </source>
</evidence>
<dbReference type="RefSeq" id="WP_146451803.1">
    <property type="nucleotide sequence ID" value="NZ_SJPS01000005.1"/>
</dbReference>
<sequence length="305" mass="33583">MKPKEIISRPSRREFGVSVALAAAATTLPSRLIAAEAVKPKHKFCAFVKFLQALDYDQLTEAIADAGFDGVEVTAREKEGYILPAAAADELPKLQEALAKRNLEITILTTDILSADQTNAGATLQAAADLKIPRYRLGFHRYDMKRPILNQITELQPAFRDLAAMNRELGIAGIYQNHCGADFVGATIWDLHELIKDYPVTELGCVFDFRHAAVEAGEAWPVYYNVMEPQVSAVSVKDYVWDGLKSQHTPLGKGRLDPKCFKLLNASNFSGPISVHVEYLPKAGVAENLQALKTDLQTLKKMLSA</sequence>
<dbReference type="Proteomes" id="UP000318437">
    <property type="component" value="Unassembled WGS sequence"/>
</dbReference>
<dbReference type="EMBL" id="SJPS01000005">
    <property type="protein sequence ID" value="TWU24566.1"/>
    <property type="molecule type" value="Genomic_DNA"/>
</dbReference>
<dbReference type="OrthoDB" id="248282at2"/>
<dbReference type="SUPFAM" id="SSF51658">
    <property type="entry name" value="Xylose isomerase-like"/>
    <property type="match status" value="1"/>
</dbReference>
<dbReference type="AlphaFoldDB" id="A0A5C6CND8"/>
<dbReference type="InterPro" id="IPR013022">
    <property type="entry name" value="Xyl_isomerase-like_TIM-brl"/>
</dbReference>
<proteinExistence type="predicted"/>
<name>A0A5C6CND8_9BACT</name>
<keyword evidence="2" id="KW-0413">Isomerase</keyword>
<accession>A0A5C6CND8</accession>
<dbReference type="GO" id="GO:0016853">
    <property type="term" value="F:isomerase activity"/>
    <property type="evidence" value="ECO:0007669"/>
    <property type="project" value="UniProtKB-KW"/>
</dbReference>
<evidence type="ECO:0000313" key="3">
    <source>
        <dbReference type="Proteomes" id="UP000318437"/>
    </source>
</evidence>
<protein>
    <submittedName>
        <fullName evidence="2">Xylose isomerase-like TIM barrel</fullName>
    </submittedName>
</protein>
<organism evidence="2 3">
    <name type="scientific">Bythopirellula polymerisocia</name>
    <dbReference type="NCBI Taxonomy" id="2528003"/>
    <lineage>
        <taxon>Bacteria</taxon>
        <taxon>Pseudomonadati</taxon>
        <taxon>Planctomycetota</taxon>
        <taxon>Planctomycetia</taxon>
        <taxon>Pirellulales</taxon>
        <taxon>Lacipirellulaceae</taxon>
        <taxon>Bythopirellula</taxon>
    </lineage>
</organism>
<feature type="domain" description="Xylose isomerase-like TIM barrel" evidence="1">
    <location>
        <begin position="61"/>
        <end position="293"/>
    </location>
</feature>
<gene>
    <name evidence="2" type="ORF">Pla144_34500</name>
</gene>